<reference evidence="2 3" key="1">
    <citation type="journal article" date="2015" name="Nature">
        <title>rRNA introns, odd ribosomes, and small enigmatic genomes across a large radiation of phyla.</title>
        <authorList>
            <person name="Brown C.T."/>
            <person name="Hug L.A."/>
            <person name="Thomas B.C."/>
            <person name="Sharon I."/>
            <person name="Castelle C.J."/>
            <person name="Singh A."/>
            <person name="Wilkins M.J."/>
            <person name="Williams K.H."/>
            <person name="Banfield J.F."/>
        </authorList>
    </citation>
    <scope>NUCLEOTIDE SEQUENCE [LARGE SCALE GENOMIC DNA]</scope>
</reference>
<sequence>MRLNLEKRTLLIVSAFSLTASLIIFAIILPTVNYINKLNTDTADLRNYLEKKYEKTIRLRTSVEDIQNIKQATTDYPQYIFNTGNELKLITTFENLAQKNKVDQKIENSNLDRITNQRITLNLNINGSYNNILNYLADLENLNYFIIVEQLQMSPLVDRFNPTSTTTVNLHLNLSLYASQ</sequence>
<keyword evidence="1" id="KW-1133">Transmembrane helix</keyword>
<dbReference type="AlphaFoldDB" id="A0A0G0ARB3"/>
<dbReference type="Pfam" id="PF10741">
    <property type="entry name" value="T2SSM_b"/>
    <property type="match status" value="1"/>
</dbReference>
<dbReference type="Proteomes" id="UP000034927">
    <property type="component" value="Unassembled WGS sequence"/>
</dbReference>
<organism evidence="2 3">
    <name type="scientific">Candidatus Magasanikbacteria bacterium GW2011_GWC2_34_16</name>
    <dbReference type="NCBI Taxonomy" id="1619045"/>
    <lineage>
        <taxon>Bacteria</taxon>
        <taxon>Candidatus Magasanikiibacteriota</taxon>
    </lineage>
</organism>
<evidence type="ECO:0000256" key="1">
    <source>
        <dbReference type="SAM" id="Phobius"/>
    </source>
</evidence>
<keyword evidence="1" id="KW-0812">Transmembrane</keyword>
<evidence type="ECO:0000313" key="3">
    <source>
        <dbReference type="Proteomes" id="UP000034927"/>
    </source>
</evidence>
<dbReference type="InterPro" id="IPR034756">
    <property type="entry name" value="T2SSM_b"/>
</dbReference>
<dbReference type="Gene3D" id="3.30.70.60">
    <property type="match status" value="1"/>
</dbReference>
<proteinExistence type="predicted"/>
<evidence type="ECO:0000313" key="2">
    <source>
        <dbReference type="EMBL" id="KKP59538.1"/>
    </source>
</evidence>
<name>A0A0G0ARB3_9BACT</name>
<comment type="caution">
    <text evidence="2">The sequence shown here is derived from an EMBL/GenBank/DDBJ whole genome shotgun (WGS) entry which is preliminary data.</text>
</comment>
<dbReference type="EMBL" id="LBPO01000001">
    <property type="protein sequence ID" value="KKP59538.1"/>
    <property type="molecule type" value="Genomic_DNA"/>
</dbReference>
<keyword evidence="1" id="KW-0472">Membrane</keyword>
<gene>
    <name evidence="2" type="ORF">UR53_C0001G0038</name>
</gene>
<feature type="transmembrane region" description="Helical" evidence="1">
    <location>
        <begin position="9"/>
        <end position="29"/>
    </location>
</feature>
<dbReference type="InterPro" id="IPR014717">
    <property type="entry name" value="Transl_elong_EF1B/ribsomal_bS6"/>
</dbReference>
<accession>A0A0G0ARB3</accession>
<evidence type="ECO:0008006" key="4">
    <source>
        <dbReference type="Google" id="ProtNLM"/>
    </source>
</evidence>
<protein>
    <recommendedName>
        <fullName evidence="4">General secretion pathway protein M</fullName>
    </recommendedName>
</protein>